<reference evidence="4 6" key="1">
    <citation type="submission" date="2016-10" db="EMBL/GenBank/DDBJ databases">
        <authorList>
            <person name="de Groot N.N."/>
        </authorList>
    </citation>
    <scope>NUCLEOTIDE SEQUENCE [LARGE SCALE GENOMIC DNA]</scope>
    <source>
        <strain evidence="4 6">CGMCC 4.1859</strain>
    </source>
</reference>
<evidence type="ECO:0000313" key="5">
    <source>
        <dbReference type="EMBL" id="WUR41440.1"/>
    </source>
</evidence>
<dbReference type="SUPFAM" id="SSF47413">
    <property type="entry name" value="lambda repressor-like DNA-binding domains"/>
    <property type="match status" value="1"/>
</dbReference>
<evidence type="ECO:0000256" key="1">
    <source>
        <dbReference type="SAM" id="MobiDB-lite"/>
    </source>
</evidence>
<evidence type="ECO:0000313" key="7">
    <source>
        <dbReference type="Proteomes" id="UP001432161"/>
    </source>
</evidence>
<organism evidence="4 6">
    <name type="scientific">Streptomyces griseoaurantiacus</name>
    <dbReference type="NCBI Taxonomy" id="68213"/>
    <lineage>
        <taxon>Bacteria</taxon>
        <taxon>Bacillati</taxon>
        <taxon>Actinomycetota</taxon>
        <taxon>Actinomycetes</taxon>
        <taxon>Kitasatosporales</taxon>
        <taxon>Streptomycetaceae</taxon>
        <taxon>Streptomyces</taxon>
        <taxon>Streptomyces aurantiacus group</taxon>
    </lineage>
</organism>
<name>A0A1G7Q5N1_9ACTN</name>
<evidence type="ECO:0000256" key="2">
    <source>
        <dbReference type="SAM" id="Phobius"/>
    </source>
</evidence>
<accession>A0A1G7Q5N1</accession>
<keyword evidence="7" id="KW-1185">Reference proteome</keyword>
<dbReference type="InterPro" id="IPR010982">
    <property type="entry name" value="Lambda_DNA-bd_dom_sf"/>
</dbReference>
<protein>
    <submittedName>
        <fullName evidence="4">Helix-turn-helix domain-containing protein</fullName>
    </submittedName>
    <submittedName>
        <fullName evidence="5">Peptidoglycan-binding protein</fullName>
    </submittedName>
</protein>
<keyword evidence="2" id="KW-0472">Membrane</keyword>
<dbReference type="AlphaFoldDB" id="A0A1G7Q5N1"/>
<dbReference type="InterPro" id="IPR036366">
    <property type="entry name" value="PGBDSf"/>
</dbReference>
<feature type="domain" description="HTH cro/C1-type" evidence="3">
    <location>
        <begin position="22"/>
        <end position="76"/>
    </location>
</feature>
<evidence type="ECO:0000313" key="4">
    <source>
        <dbReference type="EMBL" id="SDF92910.1"/>
    </source>
</evidence>
<dbReference type="Gene3D" id="1.10.260.40">
    <property type="entry name" value="lambda repressor-like DNA-binding domains"/>
    <property type="match status" value="1"/>
</dbReference>
<dbReference type="EMBL" id="CP108330">
    <property type="protein sequence ID" value="WUR41440.1"/>
    <property type="molecule type" value="Genomic_DNA"/>
</dbReference>
<reference evidence="5" key="2">
    <citation type="submission" date="2022-10" db="EMBL/GenBank/DDBJ databases">
        <title>The complete genomes of actinobacterial strains from the NBC collection.</title>
        <authorList>
            <person name="Joergensen T.S."/>
            <person name="Alvarez Arevalo M."/>
            <person name="Sterndorff E.B."/>
            <person name="Faurdal D."/>
            <person name="Vuksanovic O."/>
            <person name="Mourched A.-S."/>
            <person name="Charusanti P."/>
            <person name="Shaw S."/>
            <person name="Blin K."/>
            <person name="Weber T."/>
        </authorList>
    </citation>
    <scope>NUCLEOTIDE SEQUENCE</scope>
    <source>
        <strain evidence="5">NBC_00489</strain>
    </source>
</reference>
<dbReference type="Pfam" id="PF01471">
    <property type="entry name" value="PG_binding_1"/>
    <property type="match status" value="1"/>
</dbReference>
<dbReference type="InterPro" id="IPR036365">
    <property type="entry name" value="PGBD-like_sf"/>
</dbReference>
<dbReference type="GO" id="GO:0003677">
    <property type="term" value="F:DNA binding"/>
    <property type="evidence" value="ECO:0007669"/>
    <property type="project" value="InterPro"/>
</dbReference>
<feature type="transmembrane region" description="Helical" evidence="2">
    <location>
        <begin position="150"/>
        <end position="174"/>
    </location>
</feature>
<dbReference type="InterPro" id="IPR001387">
    <property type="entry name" value="Cro/C1-type_HTH"/>
</dbReference>
<gene>
    <name evidence="5" type="ORF">OHN36_32000</name>
    <name evidence="4" type="ORF">SAMN05216260_11289</name>
</gene>
<proteinExistence type="predicted"/>
<feature type="compositionally biased region" description="Low complexity" evidence="1">
    <location>
        <begin position="85"/>
        <end position="103"/>
    </location>
</feature>
<dbReference type="SUPFAM" id="SSF47090">
    <property type="entry name" value="PGBD-like"/>
    <property type="match status" value="1"/>
</dbReference>
<dbReference type="CDD" id="cd00093">
    <property type="entry name" value="HTH_XRE"/>
    <property type="match status" value="1"/>
</dbReference>
<dbReference type="OrthoDB" id="9815541at2"/>
<dbReference type="EMBL" id="FNAX01000012">
    <property type="protein sequence ID" value="SDF92910.1"/>
    <property type="molecule type" value="Genomic_DNA"/>
</dbReference>
<dbReference type="Proteomes" id="UP001432161">
    <property type="component" value="Chromosome"/>
</dbReference>
<keyword evidence="2" id="KW-0812">Transmembrane</keyword>
<dbReference type="SMART" id="SM00530">
    <property type="entry name" value="HTH_XRE"/>
    <property type="match status" value="1"/>
</dbReference>
<dbReference type="InterPro" id="IPR002477">
    <property type="entry name" value="Peptidoglycan-bd-like"/>
</dbReference>
<evidence type="ECO:0000313" key="6">
    <source>
        <dbReference type="Proteomes" id="UP000198614"/>
    </source>
</evidence>
<dbReference type="Proteomes" id="UP000198614">
    <property type="component" value="Unassembled WGS sequence"/>
</dbReference>
<feature type="region of interest" description="Disordered" evidence="1">
    <location>
        <begin position="85"/>
        <end position="120"/>
    </location>
</feature>
<dbReference type="PROSITE" id="PS50943">
    <property type="entry name" value="HTH_CROC1"/>
    <property type="match status" value="1"/>
</dbReference>
<dbReference type="Pfam" id="PF13560">
    <property type="entry name" value="HTH_31"/>
    <property type="match status" value="1"/>
</dbReference>
<evidence type="ECO:0000259" key="3">
    <source>
        <dbReference type="PROSITE" id="PS50943"/>
    </source>
</evidence>
<keyword evidence="2" id="KW-1133">Transmembrane helix</keyword>
<sequence>MSRWKPLPTELEPTARQLVIRLRRLKDRTGLSLARLAERTGYSAKSWERYLGGRSLPPPEAVRALARLTGTDPVPLLALHEVAAASRPAPAGRRPKRAGAPSGRVPPQAAGSGPEDGRREAGVPELRVWMGAGTDAPPDPRGRDRAPSGALRVALVASAVAAVLALSAAALLAVRLRGGDIGPAAAPPAPVTAAATAPDRPYGCHLHRVHGHWYAGNSRTRHTEVVYGSTGPEVAEAQCLLRRAGISPGGIDGIFGPLTRRAVRAMQQRSGLAVDGRVGPHTWKALRG</sequence>
<dbReference type="Gene3D" id="1.10.101.10">
    <property type="entry name" value="PGBD-like superfamily/PGBD"/>
    <property type="match status" value="1"/>
</dbReference>